<dbReference type="Gene3D" id="3.40.50.720">
    <property type="entry name" value="NAD(P)-binding Rossmann-like Domain"/>
    <property type="match status" value="1"/>
</dbReference>
<evidence type="ECO:0000256" key="1">
    <source>
        <dbReference type="ARBA" id="ARBA00009080"/>
    </source>
</evidence>
<evidence type="ECO:0000313" key="7">
    <source>
        <dbReference type="EMBL" id="GHD59280.1"/>
    </source>
</evidence>
<gene>
    <name evidence="7" type="ORF">GCM10017083_43230</name>
</gene>
<dbReference type="PANTHER" id="PTHR43060:SF15">
    <property type="entry name" value="3-HYDROXYISOBUTYRATE DEHYDROGENASE-LIKE 1, MITOCHONDRIAL-RELATED"/>
    <property type="match status" value="1"/>
</dbReference>
<evidence type="ECO:0000259" key="5">
    <source>
        <dbReference type="Pfam" id="PF03446"/>
    </source>
</evidence>
<reference evidence="7" key="1">
    <citation type="journal article" date="2014" name="Int. J. Syst. Evol. Microbiol.">
        <title>Complete genome sequence of Corynebacterium casei LMG S-19264T (=DSM 44701T), isolated from a smear-ripened cheese.</title>
        <authorList>
            <consortium name="US DOE Joint Genome Institute (JGI-PGF)"/>
            <person name="Walter F."/>
            <person name="Albersmeier A."/>
            <person name="Kalinowski J."/>
            <person name="Ruckert C."/>
        </authorList>
    </citation>
    <scope>NUCLEOTIDE SEQUENCE</scope>
    <source>
        <strain evidence="7">KCTC 42651</strain>
    </source>
</reference>
<evidence type="ECO:0000259" key="6">
    <source>
        <dbReference type="Pfam" id="PF14833"/>
    </source>
</evidence>
<evidence type="ECO:0000256" key="4">
    <source>
        <dbReference type="PIRSR" id="PIRSR000103-1"/>
    </source>
</evidence>
<dbReference type="InterPro" id="IPR036291">
    <property type="entry name" value="NAD(P)-bd_dom_sf"/>
</dbReference>
<dbReference type="GO" id="GO:0050661">
    <property type="term" value="F:NADP binding"/>
    <property type="evidence" value="ECO:0007669"/>
    <property type="project" value="InterPro"/>
</dbReference>
<proteinExistence type="inferred from homology"/>
<dbReference type="InterPro" id="IPR015815">
    <property type="entry name" value="HIBADH-related"/>
</dbReference>
<dbReference type="SUPFAM" id="SSF51735">
    <property type="entry name" value="NAD(P)-binding Rossmann-fold domains"/>
    <property type="match status" value="1"/>
</dbReference>
<dbReference type="Pfam" id="PF03446">
    <property type="entry name" value="NAD_binding_2"/>
    <property type="match status" value="1"/>
</dbReference>
<dbReference type="AlphaFoldDB" id="A0A919CSS0"/>
<keyword evidence="2" id="KW-0560">Oxidoreductase</keyword>
<keyword evidence="8" id="KW-1185">Reference proteome</keyword>
<feature type="domain" description="6-phosphogluconate dehydrogenase NADP-binding" evidence="5">
    <location>
        <begin position="8"/>
        <end position="167"/>
    </location>
</feature>
<comment type="similarity">
    <text evidence="1">Belongs to the HIBADH-related family.</text>
</comment>
<dbReference type="PIRSF" id="PIRSF000103">
    <property type="entry name" value="HIBADH"/>
    <property type="match status" value="1"/>
</dbReference>
<reference evidence="7" key="2">
    <citation type="submission" date="2020-09" db="EMBL/GenBank/DDBJ databases">
        <authorList>
            <person name="Sun Q."/>
            <person name="Kim S."/>
        </authorList>
    </citation>
    <scope>NUCLEOTIDE SEQUENCE</scope>
    <source>
        <strain evidence="7">KCTC 42651</strain>
    </source>
</reference>
<dbReference type="PROSITE" id="PS00895">
    <property type="entry name" value="3_HYDROXYISOBUT_DH"/>
    <property type="match status" value="1"/>
</dbReference>
<sequence length="293" mass="30097">MTADKPRLGYVGLGLMGGPMARRLLAAGYPLTVWNRDPAKAEALGDAGAAVAVSAAAAARASDIVFTCLTDTAAVEAVVFGPDGIASGARRGGVLVDFSSMRPDAAAGFAARLRAETGMGWIDAPVSGGVPGASNGTLAVMAGGDPTDFERVAPVVAHLAGRFTLMGPNGAGQTTKLINQMIVGCGFAIVAEACQLAEDAGIDPARIPQALAGGRADSPVLQQYLPRMAARDREVQARIAIMIKDLTTVMDEARRLGSALPMTGLATELHKLLAKRGLADADNAETIRLYTNE</sequence>
<keyword evidence="3" id="KW-0520">NAD</keyword>
<dbReference type="EMBL" id="BMZS01000011">
    <property type="protein sequence ID" value="GHD59280.1"/>
    <property type="molecule type" value="Genomic_DNA"/>
</dbReference>
<dbReference type="InterPro" id="IPR029154">
    <property type="entry name" value="HIBADH-like_NADP-bd"/>
</dbReference>
<dbReference type="Gene3D" id="1.10.1040.10">
    <property type="entry name" value="N-(1-d-carboxylethyl)-l-norvaline Dehydrogenase, domain 2"/>
    <property type="match status" value="1"/>
</dbReference>
<dbReference type="GO" id="GO:0051287">
    <property type="term" value="F:NAD binding"/>
    <property type="evidence" value="ECO:0007669"/>
    <property type="project" value="InterPro"/>
</dbReference>
<comment type="caution">
    <text evidence="7">The sequence shown here is derived from an EMBL/GenBank/DDBJ whole genome shotgun (WGS) entry which is preliminary data.</text>
</comment>
<dbReference type="GO" id="GO:0016054">
    <property type="term" value="P:organic acid catabolic process"/>
    <property type="evidence" value="ECO:0007669"/>
    <property type="project" value="UniProtKB-ARBA"/>
</dbReference>
<organism evidence="7 8">
    <name type="scientific">Thalassobaculum fulvum</name>
    <dbReference type="NCBI Taxonomy" id="1633335"/>
    <lineage>
        <taxon>Bacteria</taxon>
        <taxon>Pseudomonadati</taxon>
        <taxon>Pseudomonadota</taxon>
        <taxon>Alphaproteobacteria</taxon>
        <taxon>Rhodospirillales</taxon>
        <taxon>Thalassobaculaceae</taxon>
        <taxon>Thalassobaculum</taxon>
    </lineage>
</organism>
<evidence type="ECO:0000256" key="3">
    <source>
        <dbReference type="ARBA" id="ARBA00023027"/>
    </source>
</evidence>
<dbReference type="InterPro" id="IPR008927">
    <property type="entry name" value="6-PGluconate_DH-like_C_sf"/>
</dbReference>
<accession>A0A919CSS0</accession>
<dbReference type="InterPro" id="IPR002204">
    <property type="entry name" value="3-OH-isobutyrate_DH-rel_CS"/>
</dbReference>
<dbReference type="Pfam" id="PF14833">
    <property type="entry name" value="NAD_binding_11"/>
    <property type="match status" value="1"/>
</dbReference>
<dbReference type="InterPro" id="IPR006115">
    <property type="entry name" value="6PGDH_NADP-bd"/>
</dbReference>
<feature type="domain" description="3-hydroxyisobutyrate dehydrogenase-like NAD-binding" evidence="6">
    <location>
        <begin position="170"/>
        <end position="290"/>
    </location>
</feature>
<dbReference type="Proteomes" id="UP000630353">
    <property type="component" value="Unassembled WGS sequence"/>
</dbReference>
<dbReference type="SUPFAM" id="SSF48179">
    <property type="entry name" value="6-phosphogluconate dehydrogenase C-terminal domain-like"/>
    <property type="match status" value="1"/>
</dbReference>
<protein>
    <submittedName>
        <fullName evidence="7">Oxidoreductase</fullName>
    </submittedName>
</protein>
<dbReference type="InterPro" id="IPR013328">
    <property type="entry name" value="6PGD_dom2"/>
</dbReference>
<feature type="active site" evidence="4">
    <location>
        <position position="176"/>
    </location>
</feature>
<dbReference type="GO" id="GO:0016491">
    <property type="term" value="F:oxidoreductase activity"/>
    <property type="evidence" value="ECO:0007669"/>
    <property type="project" value="UniProtKB-KW"/>
</dbReference>
<name>A0A919CSS0_9PROT</name>
<dbReference type="RefSeq" id="WP_189993573.1">
    <property type="nucleotide sequence ID" value="NZ_BMZS01000011.1"/>
</dbReference>
<dbReference type="PANTHER" id="PTHR43060">
    <property type="entry name" value="3-HYDROXYISOBUTYRATE DEHYDROGENASE-LIKE 1, MITOCHONDRIAL-RELATED"/>
    <property type="match status" value="1"/>
</dbReference>
<evidence type="ECO:0000313" key="8">
    <source>
        <dbReference type="Proteomes" id="UP000630353"/>
    </source>
</evidence>
<evidence type="ECO:0000256" key="2">
    <source>
        <dbReference type="ARBA" id="ARBA00023002"/>
    </source>
</evidence>